<comment type="similarity">
    <text evidence="3">Belongs to the dTDP-4-dehydrorhamnose 3,5-epimerase family.</text>
</comment>
<dbReference type="GO" id="GO:0005829">
    <property type="term" value="C:cytosol"/>
    <property type="evidence" value="ECO:0007669"/>
    <property type="project" value="TreeGrafter"/>
</dbReference>
<name>A0A9Q4FZ07_SALAG</name>
<dbReference type="EC" id="5.1.3.13" evidence="3"/>
<dbReference type="SUPFAM" id="SSF51182">
    <property type="entry name" value="RmlC-like cupins"/>
    <property type="match status" value="1"/>
</dbReference>
<keyword evidence="3 4" id="KW-0413">Isomerase</keyword>
<dbReference type="EMBL" id="JABXYM010000001">
    <property type="protein sequence ID" value="MCR6096289.1"/>
    <property type="molecule type" value="Genomic_DNA"/>
</dbReference>
<dbReference type="Proteomes" id="UP001057753">
    <property type="component" value="Unassembled WGS sequence"/>
</dbReference>
<dbReference type="InterPro" id="IPR000888">
    <property type="entry name" value="RmlC-like"/>
</dbReference>
<evidence type="ECO:0000313" key="4">
    <source>
        <dbReference type="EMBL" id="MCR6096289.1"/>
    </source>
</evidence>
<feature type="active site" description="Proton acceptor" evidence="1">
    <location>
        <position position="62"/>
    </location>
</feature>
<dbReference type="PANTHER" id="PTHR21047:SF2">
    <property type="entry name" value="THYMIDINE DIPHOSPHO-4-KETO-RHAMNOSE 3,5-EPIMERASE"/>
    <property type="match status" value="1"/>
</dbReference>
<dbReference type="RefSeq" id="WP_257820927.1">
    <property type="nucleotide sequence ID" value="NZ_JABXYM010000001.1"/>
</dbReference>
<proteinExistence type="inferred from homology"/>
<evidence type="ECO:0000256" key="1">
    <source>
        <dbReference type="PIRSR" id="PIRSR600888-1"/>
    </source>
</evidence>
<dbReference type="NCBIfam" id="TIGR01221">
    <property type="entry name" value="rmlC"/>
    <property type="match status" value="1"/>
</dbReference>
<dbReference type="Gene3D" id="2.60.120.10">
    <property type="entry name" value="Jelly Rolls"/>
    <property type="match status" value="1"/>
</dbReference>
<comment type="pathway">
    <text evidence="3">Carbohydrate biosynthesis; dTDP-L-rhamnose biosynthesis.</text>
</comment>
<dbReference type="GO" id="GO:0019305">
    <property type="term" value="P:dTDP-rhamnose biosynthetic process"/>
    <property type="evidence" value="ECO:0007669"/>
    <property type="project" value="UniProtKB-UniRule"/>
</dbReference>
<organism evidence="4 5">
    <name type="scientific">Salipaludibacillus agaradhaerens</name>
    <name type="common">Bacillus agaradhaerens</name>
    <dbReference type="NCBI Taxonomy" id="76935"/>
    <lineage>
        <taxon>Bacteria</taxon>
        <taxon>Bacillati</taxon>
        <taxon>Bacillota</taxon>
        <taxon>Bacilli</taxon>
        <taxon>Bacillales</taxon>
        <taxon>Bacillaceae</taxon>
    </lineage>
</organism>
<comment type="function">
    <text evidence="3">Catalyzes the epimerization of the C3' and C5'positions of dTDP-6-deoxy-D-xylo-4-hexulose, forming dTDP-6-deoxy-L-lyxo-4-hexulose.</text>
</comment>
<evidence type="ECO:0000256" key="2">
    <source>
        <dbReference type="PIRSR" id="PIRSR600888-3"/>
    </source>
</evidence>
<evidence type="ECO:0000313" key="5">
    <source>
        <dbReference type="Proteomes" id="UP001057753"/>
    </source>
</evidence>
<feature type="active site" description="Proton donor" evidence="1">
    <location>
        <position position="132"/>
    </location>
</feature>
<comment type="catalytic activity">
    <reaction evidence="3">
        <text>dTDP-4-dehydro-6-deoxy-alpha-D-glucose = dTDP-4-dehydro-beta-L-rhamnose</text>
        <dbReference type="Rhea" id="RHEA:16969"/>
        <dbReference type="ChEBI" id="CHEBI:57649"/>
        <dbReference type="ChEBI" id="CHEBI:62830"/>
        <dbReference type="EC" id="5.1.3.13"/>
    </reaction>
</comment>
<dbReference type="GO" id="GO:0008830">
    <property type="term" value="F:dTDP-4-dehydrorhamnose 3,5-epimerase activity"/>
    <property type="evidence" value="ECO:0007669"/>
    <property type="project" value="UniProtKB-UniRule"/>
</dbReference>
<dbReference type="Pfam" id="PF00908">
    <property type="entry name" value="dTDP_sugar_isom"/>
    <property type="match status" value="1"/>
</dbReference>
<comment type="caution">
    <text evidence="4">The sequence shown here is derived from an EMBL/GenBank/DDBJ whole genome shotgun (WGS) entry which is preliminary data.</text>
</comment>
<comment type="subunit">
    <text evidence="3">Homodimer.</text>
</comment>
<dbReference type="CDD" id="cd00438">
    <property type="entry name" value="cupin_RmlC"/>
    <property type="match status" value="1"/>
</dbReference>
<dbReference type="PANTHER" id="PTHR21047">
    <property type="entry name" value="DTDP-6-DEOXY-D-GLUCOSE-3,5 EPIMERASE"/>
    <property type="match status" value="1"/>
</dbReference>
<gene>
    <name evidence="4" type="primary">rfbC</name>
    <name evidence="4" type="ORF">HXA33_06975</name>
</gene>
<accession>A0A9Q4FZ07</accession>
<dbReference type="InterPro" id="IPR011051">
    <property type="entry name" value="RmlC_Cupin_sf"/>
</dbReference>
<dbReference type="AlphaFoldDB" id="A0A9Q4FZ07"/>
<reference evidence="4" key="1">
    <citation type="submission" date="2020-06" db="EMBL/GenBank/DDBJ databases">
        <title>Insight into the genomes of haloalkaliphilic bacilli from Kenyan soda lakes.</title>
        <authorList>
            <person name="Mwirichia R."/>
            <person name="Villamizar G.C."/>
            <person name="Poehlein A."/>
            <person name="Mugweru J."/>
            <person name="Kipnyargis A."/>
            <person name="Kiplimo D."/>
            <person name="Orwa P."/>
            <person name="Daniel R."/>
        </authorList>
    </citation>
    <scope>NUCLEOTIDE SEQUENCE</scope>
    <source>
        <strain evidence="4">B1096_S55</strain>
    </source>
</reference>
<evidence type="ECO:0000256" key="3">
    <source>
        <dbReference type="RuleBase" id="RU364069"/>
    </source>
</evidence>
<sequence length="181" mass="20399">MKTIDTLFSEVKVVIPTIFEDGRGFFSEVYNEQTFKEAGIELNVIQDNQSLSRKKGTLRGLHYQLHPRAQGKLVRVVRGSIFDVAVDIRRSSPTFGKWFGVELSAQNKKQLLVPAGFAHGFCTLEEDTEVIYKVDAPYAPELEGGIIWNDKELAIDWPVDIPTLSEKDEQLPTLADAKLFD</sequence>
<feature type="site" description="Participates in a stacking interaction with the thymidine ring of dTDP-4-oxo-6-deoxyglucose" evidence="2">
    <location>
        <position position="138"/>
    </location>
</feature>
<dbReference type="InterPro" id="IPR014710">
    <property type="entry name" value="RmlC-like_jellyroll"/>
</dbReference>
<dbReference type="GO" id="GO:0000271">
    <property type="term" value="P:polysaccharide biosynthetic process"/>
    <property type="evidence" value="ECO:0007669"/>
    <property type="project" value="TreeGrafter"/>
</dbReference>
<keyword evidence="5" id="KW-1185">Reference proteome</keyword>
<protein>
    <recommendedName>
        <fullName evidence="3">dTDP-4-dehydrorhamnose 3,5-epimerase</fullName>
        <ecNumber evidence="3">5.1.3.13</ecNumber>
    </recommendedName>
    <alternativeName>
        <fullName evidence="3">Thymidine diphospho-4-keto-rhamnose 3,5-epimerase</fullName>
    </alternativeName>
</protein>